<feature type="domain" description="Porphobilinogen deaminase C-terminal" evidence="11">
    <location>
        <begin position="308"/>
        <end position="374"/>
    </location>
</feature>
<dbReference type="InterPro" id="IPR022418">
    <property type="entry name" value="Porphobilinogen_deaminase_C"/>
</dbReference>
<evidence type="ECO:0000256" key="2">
    <source>
        <dbReference type="ARBA" id="ARBA00002869"/>
    </source>
</evidence>
<dbReference type="InterPro" id="IPR022417">
    <property type="entry name" value="Porphobilin_deaminase_N"/>
</dbReference>
<comment type="pathway">
    <text evidence="3">Porphyrin-containing compound metabolism; protoporphyrin-IX biosynthesis; coproporphyrinogen-III from 5-aminolevulinate: step 2/4.</text>
</comment>
<dbReference type="AlphaFoldDB" id="T1KWP4"/>
<dbReference type="GO" id="GO:0006782">
    <property type="term" value="P:protoporphyrinogen IX biosynthetic process"/>
    <property type="evidence" value="ECO:0007669"/>
    <property type="project" value="UniProtKB-UniPathway"/>
</dbReference>
<protein>
    <recommendedName>
        <fullName evidence="5">hydroxymethylbilane synthase</fullName>
        <ecNumber evidence="5">2.5.1.61</ecNumber>
    </recommendedName>
    <alternativeName>
        <fullName evidence="8">Hydroxymethylbilane synthase</fullName>
    </alternativeName>
</protein>
<evidence type="ECO:0000313" key="13">
    <source>
        <dbReference type="Proteomes" id="UP000015104"/>
    </source>
</evidence>
<evidence type="ECO:0000259" key="10">
    <source>
        <dbReference type="Pfam" id="PF01379"/>
    </source>
</evidence>
<dbReference type="Pfam" id="PF03900">
    <property type="entry name" value="Porphobil_deamC"/>
    <property type="match status" value="1"/>
</dbReference>
<dbReference type="PANTHER" id="PTHR11557">
    <property type="entry name" value="PORPHOBILINOGEN DEAMINASE"/>
    <property type="match status" value="1"/>
</dbReference>
<dbReference type="FunFam" id="3.40.190.10:FF:000004">
    <property type="entry name" value="Porphobilinogen deaminase"/>
    <property type="match status" value="1"/>
</dbReference>
<dbReference type="eggNOG" id="KOG2892">
    <property type="taxonomic scope" value="Eukaryota"/>
</dbReference>
<dbReference type="SUPFAM" id="SSF54782">
    <property type="entry name" value="Porphobilinogen deaminase (hydroxymethylbilane synthase), C-terminal domain"/>
    <property type="match status" value="1"/>
</dbReference>
<keyword evidence="6" id="KW-0808">Transferase</keyword>
<dbReference type="STRING" id="32264.T1KWP4"/>
<comment type="function">
    <text evidence="2">Tetrapolymerization of the monopyrrole PBG into the hydroxymethylbilane pre-uroporphyrinogen in several discrete steps.</text>
</comment>
<evidence type="ECO:0000256" key="1">
    <source>
        <dbReference type="ARBA" id="ARBA00001916"/>
    </source>
</evidence>
<comment type="cofactor">
    <cofactor evidence="1">
        <name>dipyrromethane</name>
        <dbReference type="ChEBI" id="CHEBI:60342"/>
    </cofactor>
</comment>
<organism evidence="12 13">
    <name type="scientific">Tetranychus urticae</name>
    <name type="common">Two-spotted spider mite</name>
    <dbReference type="NCBI Taxonomy" id="32264"/>
    <lineage>
        <taxon>Eukaryota</taxon>
        <taxon>Metazoa</taxon>
        <taxon>Ecdysozoa</taxon>
        <taxon>Arthropoda</taxon>
        <taxon>Chelicerata</taxon>
        <taxon>Arachnida</taxon>
        <taxon>Acari</taxon>
        <taxon>Acariformes</taxon>
        <taxon>Trombidiformes</taxon>
        <taxon>Prostigmata</taxon>
        <taxon>Eleutherengona</taxon>
        <taxon>Raphignathae</taxon>
        <taxon>Tetranychoidea</taxon>
        <taxon>Tetranychidae</taxon>
        <taxon>Tetranychus</taxon>
    </lineage>
</organism>
<sequence length="449" mass="50738">MQRLCDMLLCGINLLDLLSGACIAFYSSIQIMWCPKRRRTDSFEDEKESKMPALEPSGDEPAIKIRVGSRESKLALIQTEFVISELRKLYSEKDYQFELITMKTKGDHILDTPLSQIGSKSLFTKELEDGLLNKSIDFVVHSLKDLPTTLPPKLCVAAILERECPDDALVLKSSLKLDKPFTLIQPPSDNKSEWVAKHNIKEPIVIGTSSLRRIAQLRFYNPEVEPIDIRGNLTTRMNKLDNPDGPYSALILAYAGLKRSGYEERISHQLDSDWWYAVGQGALAIECREDDLETIRFLSPLIHCKTTFEVIAERVFMAKLEGGCSVPLGVRCSWDPPDIVNEDFGDEKRRIKLTLHGSVFSVDGTKSIKTHEEADLADEIDIDDVIEETKHFTSICLPPSNAPCYSTVRRNFINSAKIGLKLAEKFRKLGAMEILQEIRKFKSPTDKDN</sequence>
<evidence type="ECO:0000256" key="9">
    <source>
        <dbReference type="SAM" id="Phobius"/>
    </source>
</evidence>
<keyword evidence="9" id="KW-0812">Transmembrane</keyword>
<feature type="transmembrane region" description="Helical" evidence="9">
    <location>
        <begin position="12"/>
        <end position="33"/>
    </location>
</feature>
<dbReference type="PROSITE" id="PS00533">
    <property type="entry name" value="PORPHOBILINOGEN_DEAM"/>
    <property type="match status" value="1"/>
</dbReference>
<name>T1KWP4_TETUR</name>
<evidence type="ECO:0000259" key="11">
    <source>
        <dbReference type="Pfam" id="PF03900"/>
    </source>
</evidence>
<dbReference type="PANTHER" id="PTHR11557:SF0">
    <property type="entry name" value="PORPHOBILINOGEN DEAMINASE"/>
    <property type="match status" value="1"/>
</dbReference>
<keyword evidence="9" id="KW-0472">Membrane</keyword>
<evidence type="ECO:0000256" key="5">
    <source>
        <dbReference type="ARBA" id="ARBA00012655"/>
    </source>
</evidence>
<keyword evidence="7" id="KW-0627">Porphyrin biosynthesis</keyword>
<comment type="similarity">
    <text evidence="4">Belongs to the HMBS family.</text>
</comment>
<dbReference type="SUPFAM" id="SSF53850">
    <property type="entry name" value="Periplasmic binding protein-like II"/>
    <property type="match status" value="1"/>
</dbReference>
<evidence type="ECO:0000256" key="6">
    <source>
        <dbReference type="ARBA" id="ARBA00022679"/>
    </source>
</evidence>
<dbReference type="EC" id="2.5.1.61" evidence="5"/>
<dbReference type="UniPathway" id="UPA00251">
    <property type="reaction ID" value="UER00319"/>
</dbReference>
<dbReference type="Pfam" id="PF01379">
    <property type="entry name" value="Porphobil_deam"/>
    <property type="match status" value="1"/>
</dbReference>
<accession>T1KWP4</accession>
<reference evidence="12" key="2">
    <citation type="submission" date="2015-06" db="UniProtKB">
        <authorList>
            <consortium name="EnsemblMetazoa"/>
        </authorList>
    </citation>
    <scope>IDENTIFICATION</scope>
</reference>
<dbReference type="EnsemblMetazoa" id="tetur24g02360.1">
    <property type="protein sequence ID" value="tetur24g02360.1"/>
    <property type="gene ID" value="tetur24g02360"/>
</dbReference>
<feature type="domain" description="Porphobilinogen deaminase N-terminal" evidence="10">
    <location>
        <begin position="65"/>
        <end position="294"/>
    </location>
</feature>
<dbReference type="GO" id="GO:0005737">
    <property type="term" value="C:cytoplasm"/>
    <property type="evidence" value="ECO:0007669"/>
    <property type="project" value="TreeGrafter"/>
</dbReference>
<dbReference type="Gene3D" id="3.30.160.40">
    <property type="entry name" value="Porphobilinogen deaminase, C-terminal domain"/>
    <property type="match status" value="1"/>
</dbReference>
<keyword evidence="9" id="KW-1133">Transmembrane helix</keyword>
<evidence type="ECO:0000313" key="12">
    <source>
        <dbReference type="EnsemblMetazoa" id="tetur24g02360.1"/>
    </source>
</evidence>
<dbReference type="HOGENOM" id="CLU_019704_0_2_1"/>
<dbReference type="InterPro" id="IPR036803">
    <property type="entry name" value="Porphobilinogen_deaminase_C_sf"/>
</dbReference>
<dbReference type="PRINTS" id="PR00151">
    <property type="entry name" value="PORPHBDMNASE"/>
</dbReference>
<dbReference type="Gene3D" id="3.40.190.10">
    <property type="entry name" value="Periplasmic binding protein-like II"/>
    <property type="match status" value="2"/>
</dbReference>
<dbReference type="Proteomes" id="UP000015104">
    <property type="component" value="Unassembled WGS sequence"/>
</dbReference>
<dbReference type="GO" id="GO:0004418">
    <property type="term" value="F:hydroxymethylbilane synthase activity"/>
    <property type="evidence" value="ECO:0007669"/>
    <property type="project" value="UniProtKB-EC"/>
</dbReference>
<evidence type="ECO:0000256" key="8">
    <source>
        <dbReference type="ARBA" id="ARBA00033064"/>
    </source>
</evidence>
<dbReference type="InterPro" id="IPR000860">
    <property type="entry name" value="HemC"/>
</dbReference>
<evidence type="ECO:0000256" key="7">
    <source>
        <dbReference type="ARBA" id="ARBA00023244"/>
    </source>
</evidence>
<dbReference type="InterPro" id="IPR022419">
    <property type="entry name" value="Porphobilin_deaminase_cofac_BS"/>
</dbReference>
<evidence type="ECO:0000256" key="3">
    <source>
        <dbReference type="ARBA" id="ARBA00004735"/>
    </source>
</evidence>
<keyword evidence="13" id="KW-1185">Reference proteome</keyword>
<dbReference type="EMBL" id="CAEY01000646">
    <property type="status" value="NOT_ANNOTATED_CDS"/>
    <property type="molecule type" value="Genomic_DNA"/>
</dbReference>
<evidence type="ECO:0000256" key="4">
    <source>
        <dbReference type="ARBA" id="ARBA00005638"/>
    </source>
</evidence>
<reference evidence="13" key="1">
    <citation type="submission" date="2011-08" db="EMBL/GenBank/DDBJ databases">
        <authorList>
            <person name="Rombauts S."/>
        </authorList>
    </citation>
    <scope>NUCLEOTIDE SEQUENCE</scope>
    <source>
        <strain evidence="13">London</strain>
    </source>
</reference>
<proteinExistence type="inferred from homology"/>